<evidence type="ECO:0000313" key="5">
    <source>
        <dbReference type="Proteomes" id="UP000318380"/>
    </source>
</evidence>
<dbReference type="Pfam" id="PF20059">
    <property type="entry name" value="DUF6458"/>
    <property type="match status" value="1"/>
</dbReference>
<comment type="caution">
    <text evidence="4">The sequence shown here is derived from an EMBL/GenBank/DDBJ whole genome shotgun (WGS) entry which is preliminary data.</text>
</comment>
<dbReference type="EMBL" id="VIVK01000001">
    <property type="protein sequence ID" value="TWD82841.1"/>
    <property type="molecule type" value="Genomic_DNA"/>
</dbReference>
<keyword evidence="5" id="KW-1185">Reference proteome</keyword>
<evidence type="ECO:0000256" key="1">
    <source>
        <dbReference type="SAM" id="MobiDB-lite"/>
    </source>
</evidence>
<dbReference type="OrthoDB" id="4775046at2"/>
<reference evidence="4 5" key="1">
    <citation type="submission" date="2019-06" db="EMBL/GenBank/DDBJ databases">
        <title>Sequencing the genomes of 1000 actinobacteria strains.</title>
        <authorList>
            <person name="Klenk H.-P."/>
        </authorList>
    </citation>
    <scope>NUCLEOTIDE SEQUENCE [LARGE SCALE GENOMIC DNA]</scope>
    <source>
        <strain evidence="4 5">DSM 24683</strain>
    </source>
</reference>
<dbReference type="RefSeq" id="WP_145808722.1">
    <property type="nucleotide sequence ID" value="NZ_VIVK01000001.1"/>
</dbReference>
<gene>
    <name evidence="4" type="ORF">FB561_3987</name>
</gene>
<feature type="compositionally biased region" description="Basic and acidic residues" evidence="1">
    <location>
        <begin position="61"/>
        <end position="77"/>
    </location>
</feature>
<protein>
    <recommendedName>
        <fullName evidence="3">DUF6458 domain-containing protein</fullName>
    </recommendedName>
</protein>
<sequence>MGIGAGIFLLAVGGILAFAVSDRISGIDLTVVGYILMGAGALGLILAVVINGQRSRTSHTVVEERRDARLDPRDPRL</sequence>
<feature type="region of interest" description="Disordered" evidence="1">
    <location>
        <begin position="57"/>
        <end position="77"/>
    </location>
</feature>
<dbReference type="Proteomes" id="UP000318380">
    <property type="component" value="Unassembled WGS sequence"/>
</dbReference>
<accession>A0A561BVJ3</accession>
<dbReference type="AlphaFoldDB" id="A0A561BVJ3"/>
<keyword evidence="2" id="KW-0812">Transmembrane</keyword>
<name>A0A561BVJ3_9ACTN</name>
<keyword evidence="2" id="KW-0472">Membrane</keyword>
<keyword evidence="2" id="KW-1133">Transmembrane helix</keyword>
<evidence type="ECO:0000259" key="3">
    <source>
        <dbReference type="Pfam" id="PF20059"/>
    </source>
</evidence>
<feature type="domain" description="DUF6458" evidence="3">
    <location>
        <begin position="1"/>
        <end position="60"/>
    </location>
</feature>
<evidence type="ECO:0000256" key="2">
    <source>
        <dbReference type="SAM" id="Phobius"/>
    </source>
</evidence>
<proteinExistence type="predicted"/>
<evidence type="ECO:0000313" key="4">
    <source>
        <dbReference type="EMBL" id="TWD82841.1"/>
    </source>
</evidence>
<dbReference type="InterPro" id="IPR045597">
    <property type="entry name" value="DUF6458"/>
</dbReference>
<organism evidence="4 5">
    <name type="scientific">Kribbella amoyensis</name>
    <dbReference type="NCBI Taxonomy" id="996641"/>
    <lineage>
        <taxon>Bacteria</taxon>
        <taxon>Bacillati</taxon>
        <taxon>Actinomycetota</taxon>
        <taxon>Actinomycetes</taxon>
        <taxon>Propionibacteriales</taxon>
        <taxon>Kribbellaceae</taxon>
        <taxon>Kribbella</taxon>
    </lineage>
</organism>
<feature type="transmembrane region" description="Helical" evidence="2">
    <location>
        <begin position="31"/>
        <end position="50"/>
    </location>
</feature>